<dbReference type="AlphaFoldDB" id="A0A323V166"/>
<organism evidence="2 3">
    <name type="scientific">Parazoarcus communis SWub3 = DSM 12120</name>
    <dbReference type="NCBI Taxonomy" id="1121029"/>
    <lineage>
        <taxon>Bacteria</taxon>
        <taxon>Pseudomonadati</taxon>
        <taxon>Pseudomonadota</taxon>
        <taxon>Betaproteobacteria</taxon>
        <taxon>Rhodocyclales</taxon>
        <taxon>Zoogloeaceae</taxon>
        <taxon>Parazoarcus</taxon>
    </lineage>
</organism>
<keyword evidence="3" id="KW-1185">Reference proteome</keyword>
<name>A0A323V166_9RHOO</name>
<evidence type="ECO:0000313" key="3">
    <source>
        <dbReference type="Proteomes" id="UP000248259"/>
    </source>
</evidence>
<gene>
    <name evidence="2" type="ORF">DNK49_02830</name>
</gene>
<reference evidence="2 3" key="1">
    <citation type="submission" date="2018-06" db="EMBL/GenBank/DDBJ databases">
        <title>Azoarcus communis strain SWub3 genome.</title>
        <authorList>
            <person name="Zorraquino Salvo V."/>
            <person name="Toubiana D."/>
            <person name="Blumwald E."/>
        </authorList>
    </citation>
    <scope>NUCLEOTIDE SEQUENCE [LARGE SCALE GENOMIC DNA]</scope>
    <source>
        <strain evidence="2 3">SWub3</strain>
    </source>
</reference>
<sequence>MAGKKLKPRNPLVAQVLLRSGGGAHEASAKGRRNRDKAELKAALKGGVQQWRDGAGKDDVRGGSDKRICVKGSAFHFHSTQPRSTRFAGLSHTSAVAGRCRGGVPAVTAGGRA</sequence>
<dbReference type="RefSeq" id="WP_110522776.1">
    <property type="nucleotide sequence ID" value="NZ_QKOE01000001.1"/>
</dbReference>
<comment type="caution">
    <text evidence="2">The sequence shown here is derived from an EMBL/GenBank/DDBJ whole genome shotgun (WGS) entry which is preliminary data.</text>
</comment>
<dbReference type="Proteomes" id="UP000248259">
    <property type="component" value="Unassembled WGS sequence"/>
</dbReference>
<accession>A0A323V166</accession>
<dbReference type="OrthoDB" id="8707008at2"/>
<proteinExistence type="predicted"/>
<protein>
    <submittedName>
        <fullName evidence="2">Uncharacterized protein</fullName>
    </submittedName>
</protein>
<dbReference type="EMBL" id="QKOE01000001">
    <property type="protein sequence ID" value="PZA18477.1"/>
    <property type="molecule type" value="Genomic_DNA"/>
</dbReference>
<feature type="region of interest" description="Disordered" evidence="1">
    <location>
        <begin position="19"/>
        <end position="38"/>
    </location>
</feature>
<evidence type="ECO:0000313" key="2">
    <source>
        <dbReference type="EMBL" id="PZA18477.1"/>
    </source>
</evidence>
<evidence type="ECO:0000256" key="1">
    <source>
        <dbReference type="SAM" id="MobiDB-lite"/>
    </source>
</evidence>